<feature type="transmembrane region" description="Helical" evidence="7">
    <location>
        <begin position="7"/>
        <end position="28"/>
    </location>
</feature>
<reference evidence="9 10" key="1">
    <citation type="submission" date="2020-05" db="EMBL/GenBank/DDBJ databases">
        <title>Azospirillum oleiclasticum sp. nov, a nitrogen-fixing and heavy crude oil-emulsifying bacterium isolated from the crude oil of Yumen Oilfield.</title>
        <authorList>
            <person name="Wu D."/>
            <person name="Cai M."/>
            <person name="Zhang X."/>
        </authorList>
    </citation>
    <scope>NUCLEOTIDE SEQUENCE [LARGE SCALE GENOMIC DNA]</scope>
    <source>
        <strain evidence="9 10">ROY-1-1-2</strain>
    </source>
</reference>
<feature type="domain" description="Peptidase S49" evidence="8">
    <location>
        <begin position="117"/>
        <end position="261"/>
    </location>
</feature>
<dbReference type="PANTHER" id="PTHR33209:SF1">
    <property type="entry name" value="PEPTIDASE S49 DOMAIN-CONTAINING PROTEIN"/>
    <property type="match status" value="1"/>
</dbReference>
<comment type="caution">
    <text evidence="9">The sequence shown here is derived from an EMBL/GenBank/DDBJ whole genome shotgun (WGS) entry which is preliminary data.</text>
</comment>
<comment type="subcellular location">
    <subcellularLocation>
        <location evidence="1">Membrane</location>
    </subcellularLocation>
</comment>
<organism evidence="9 10">
    <name type="scientific">Azospirillum oleiclasticum</name>
    <dbReference type="NCBI Taxonomy" id="2735135"/>
    <lineage>
        <taxon>Bacteria</taxon>
        <taxon>Pseudomonadati</taxon>
        <taxon>Pseudomonadota</taxon>
        <taxon>Alphaproteobacteria</taxon>
        <taxon>Rhodospirillales</taxon>
        <taxon>Azospirillaceae</taxon>
        <taxon>Azospirillum</taxon>
    </lineage>
</organism>
<dbReference type="InterPro" id="IPR004634">
    <property type="entry name" value="Pept_S49_pIV"/>
</dbReference>
<dbReference type="CDD" id="cd07023">
    <property type="entry name" value="S49_Sppa_N_C"/>
    <property type="match status" value="1"/>
</dbReference>
<dbReference type="NCBIfam" id="TIGR00706">
    <property type="entry name" value="SppA_dom"/>
    <property type="match status" value="1"/>
</dbReference>
<keyword evidence="6 7" id="KW-0472">Membrane</keyword>
<feature type="domain" description="Peptidase S49" evidence="8">
    <location>
        <begin position="359"/>
        <end position="510"/>
    </location>
</feature>
<evidence type="ECO:0000256" key="7">
    <source>
        <dbReference type="SAM" id="Phobius"/>
    </source>
</evidence>
<name>A0ABX2T270_9PROT</name>
<keyword evidence="7" id="KW-0812">Transmembrane</keyword>
<keyword evidence="5" id="KW-0720">Serine protease</keyword>
<keyword evidence="10" id="KW-1185">Reference proteome</keyword>
<dbReference type="EMBL" id="JABFDB010000001">
    <property type="protein sequence ID" value="NYZ18404.1"/>
    <property type="molecule type" value="Genomic_DNA"/>
</dbReference>
<dbReference type="Proteomes" id="UP000584642">
    <property type="component" value="Unassembled WGS sequence"/>
</dbReference>
<dbReference type="PANTHER" id="PTHR33209">
    <property type="entry name" value="PROTEASE 4"/>
    <property type="match status" value="1"/>
</dbReference>
<keyword evidence="4" id="KW-0378">Hydrolase</keyword>
<dbReference type="InterPro" id="IPR047217">
    <property type="entry name" value="S49_SppA_67K_type_N"/>
</dbReference>
<dbReference type="RefSeq" id="WP_180280150.1">
    <property type="nucleotide sequence ID" value="NZ_JABFDB010000001.1"/>
</dbReference>
<dbReference type="InterPro" id="IPR002142">
    <property type="entry name" value="Peptidase_S49"/>
</dbReference>
<keyword evidence="3" id="KW-0645">Protease</keyword>
<comment type="similarity">
    <text evidence="2">Belongs to the peptidase S49 family.</text>
</comment>
<dbReference type="InterPro" id="IPR004635">
    <property type="entry name" value="Pept_S49_SppA"/>
</dbReference>
<dbReference type="PIRSF" id="PIRSF001217">
    <property type="entry name" value="Protease_4_SppA"/>
    <property type="match status" value="1"/>
</dbReference>
<protein>
    <submittedName>
        <fullName evidence="9">Signal peptide peptidase SppA</fullName>
    </submittedName>
</protein>
<dbReference type="InterPro" id="IPR029045">
    <property type="entry name" value="ClpP/crotonase-like_dom_sf"/>
</dbReference>
<evidence type="ECO:0000259" key="8">
    <source>
        <dbReference type="Pfam" id="PF01343"/>
    </source>
</evidence>
<dbReference type="SUPFAM" id="SSF52096">
    <property type="entry name" value="ClpP/crotonase"/>
    <property type="match status" value="2"/>
</dbReference>
<accession>A0ABX2T270</accession>
<keyword evidence="7" id="KW-1133">Transmembrane helix</keyword>
<dbReference type="Gene3D" id="3.90.226.10">
    <property type="entry name" value="2-enoyl-CoA Hydratase, Chain A, domain 1"/>
    <property type="match status" value="2"/>
</dbReference>
<evidence type="ECO:0000256" key="1">
    <source>
        <dbReference type="ARBA" id="ARBA00004370"/>
    </source>
</evidence>
<sequence length="579" mass="61951">MFTFLVRLFALIGFLIVAGVVTGVWLYWRSEPSLPDTIVLELDFERPMVEAAGGGLDSLIGHSDATLRDVLDAVERGRTDPRVKGLVARFGGDTMGFAQAQEIRTAIDRFRATGRFAIAYADSFGESGAGNRSYMLASAFDEVWLQPLGIVSLTGLSAQIPFLRTALDELGVRPQFEQREEYKSFAEMLTRSDFTPAHREMMESLIGDLTGQIADAVARSRRMAVAEVRGLIDRAPLMDGEALAARLIDRIGYRDEAVAEAVRRSGGAELVDLLDYLAIAGPVHAEGPTIALIHAVGTITRGSDEREALDPLNATAERLVGALEEAAEDPTVVAAILRIDSGGGSVAASESIRRAVVKLREAGKPVVVSMGDTAASGGYWIAMNADRILASPATFTGSIGVVAGKVSGAALSQRLGVNWGVVEVGRNAGMWSPARPFNESHEERLNALIDASYKAFLDKVAEARRLSPEQVHDAARGRVWTGTQALRLGLVDELGDQERAIAIARELAKLAPDAPVTLTPFPPPKSTLDELLDLASGRGELIQGARTLAALKPLADMARPLLAALNAEPRMVMTPTGLR</sequence>
<evidence type="ECO:0000256" key="5">
    <source>
        <dbReference type="ARBA" id="ARBA00022825"/>
    </source>
</evidence>
<evidence type="ECO:0000256" key="2">
    <source>
        <dbReference type="ARBA" id="ARBA00008683"/>
    </source>
</evidence>
<dbReference type="Pfam" id="PF01343">
    <property type="entry name" value="Peptidase_S49"/>
    <property type="match status" value="2"/>
</dbReference>
<evidence type="ECO:0000313" key="10">
    <source>
        <dbReference type="Proteomes" id="UP000584642"/>
    </source>
</evidence>
<evidence type="ECO:0000313" key="9">
    <source>
        <dbReference type="EMBL" id="NYZ18404.1"/>
    </source>
</evidence>
<evidence type="ECO:0000256" key="6">
    <source>
        <dbReference type="ARBA" id="ARBA00023136"/>
    </source>
</evidence>
<evidence type="ECO:0000256" key="4">
    <source>
        <dbReference type="ARBA" id="ARBA00022801"/>
    </source>
</evidence>
<gene>
    <name evidence="9" type="primary">sppA</name>
    <name evidence="9" type="ORF">HND93_01665</name>
</gene>
<proteinExistence type="inferred from homology"/>
<dbReference type="Gene3D" id="6.20.330.10">
    <property type="match status" value="2"/>
</dbReference>
<dbReference type="CDD" id="cd07018">
    <property type="entry name" value="S49_SppA_67K_type"/>
    <property type="match status" value="1"/>
</dbReference>
<dbReference type="NCBIfam" id="TIGR00705">
    <property type="entry name" value="SppA_67K"/>
    <property type="match status" value="1"/>
</dbReference>
<dbReference type="InterPro" id="IPR047272">
    <property type="entry name" value="S49_SppA_C"/>
</dbReference>
<evidence type="ECO:0000256" key="3">
    <source>
        <dbReference type="ARBA" id="ARBA00022670"/>
    </source>
</evidence>